<dbReference type="SUPFAM" id="SSF81653">
    <property type="entry name" value="Calcium ATPase, transduction domain A"/>
    <property type="match status" value="1"/>
</dbReference>
<name>A0A238KMY4_9RHOB</name>
<dbReference type="Pfam" id="PF00690">
    <property type="entry name" value="Cation_ATPase_N"/>
    <property type="match status" value="1"/>
</dbReference>
<dbReference type="Pfam" id="PF00689">
    <property type="entry name" value="Cation_ATPase_C"/>
    <property type="match status" value="1"/>
</dbReference>
<evidence type="ECO:0000256" key="5">
    <source>
        <dbReference type="ARBA" id="ARBA00022741"/>
    </source>
</evidence>
<keyword evidence="7" id="KW-1278">Translocase</keyword>
<evidence type="ECO:0000256" key="2">
    <source>
        <dbReference type="ARBA" id="ARBA00008804"/>
    </source>
</evidence>
<dbReference type="InterPro" id="IPR001757">
    <property type="entry name" value="P_typ_ATPase"/>
</dbReference>
<dbReference type="Pfam" id="PF13246">
    <property type="entry name" value="Cation_ATPase"/>
    <property type="match status" value="1"/>
</dbReference>
<dbReference type="GO" id="GO:0016887">
    <property type="term" value="F:ATP hydrolysis activity"/>
    <property type="evidence" value="ECO:0007669"/>
    <property type="project" value="InterPro"/>
</dbReference>
<comment type="subcellular location">
    <subcellularLocation>
        <location evidence="1">Membrane</location>
        <topology evidence="1">Multi-pass membrane protein</topology>
    </subcellularLocation>
</comment>
<evidence type="ECO:0000256" key="1">
    <source>
        <dbReference type="ARBA" id="ARBA00004141"/>
    </source>
</evidence>
<comment type="similarity">
    <text evidence="2">Belongs to the cation transport ATPase (P-type) (TC 3.A.3) family. Type IIIA subfamily.</text>
</comment>
<dbReference type="InterPro" id="IPR036412">
    <property type="entry name" value="HAD-like_sf"/>
</dbReference>
<feature type="transmembrane region" description="Helical" evidence="10">
    <location>
        <begin position="835"/>
        <end position="855"/>
    </location>
</feature>
<accession>A0A238KMY4</accession>
<evidence type="ECO:0000313" key="12">
    <source>
        <dbReference type="EMBL" id="SMX44174.1"/>
    </source>
</evidence>
<dbReference type="InterPro" id="IPR004014">
    <property type="entry name" value="ATPase_P-typ_cation-transptr_N"/>
</dbReference>
<dbReference type="InterPro" id="IPR023299">
    <property type="entry name" value="ATPase_P-typ_cyto_dom_N"/>
</dbReference>
<dbReference type="SUPFAM" id="SSF81665">
    <property type="entry name" value="Calcium ATPase, transmembrane domain M"/>
    <property type="match status" value="1"/>
</dbReference>
<dbReference type="SUPFAM" id="SSF56784">
    <property type="entry name" value="HAD-like"/>
    <property type="match status" value="1"/>
</dbReference>
<sequence length="864" mass="92210">MPMDHSPFTVTRPQGLTSAEAKTTLERVGPNALQKTRHASPVQVFARQFVGFLILILIGAAGVALALGEVIDAIGIMLVVLINGVLGFVQEWRAETALAALQNMLSTAARVLRDGREQMIDTREIVPGDVVLLEAGDRVPADLKLSEAVQLKVDESVLTGESFPVDKEAIDDSVIYMGTSVVAGRAEGVVTATGQATEFGQIADLTGGIGTKTTNLQRQLGLLAKQIGMAALMVALLVGLVGVMTGQPPVAMLMTALSLAVAIVPEGLPAVVTVTLALGAAAMVRQHALARRLQAVETLGAATVICTDKTGTLTQDEMTAAEIWTPDGSFTATGAGYDPTGHISNSQARVRAGDDPALGALLETALICNHARLHREGDQWEMIGEPTEGALVTLGYKGWAPLPAPNSAIAELPFSSERKRMSVLAQSGSEFVLHSKGAPEQILECSNWIRRNGVLTSLDETQSAEILNAYEAMAKRGLRVIAMARHTQTDATLPASEGDMEFLGFVGLIDPPRVEVKGAIAACRSAGIRIIMITGDSPVTARAVAEQLDLPVSRVLTGHDIEDFSDEQLTSALAEDVLFARTKPAHKMRIVQALQSRQDIVVMTGDGVNDAPALKQADIGVAMGIRGTDVARDASDLVLLDDNFTTIFNAIREGRRQYDNIKKFVRYLLSSNSGEVLAITANLLIGGPLIFLATQILWINLVTDGVTAVALGLEKATPDQIKRPPRAKSEPILGRMGLATIVGFGIYTGLASLWVFYTVLPQGEVTARTAAFTTMLLSEKASVFAFRSLTQPCTRIGWFSNPMLHLALAASVGAHVAAVYWAPLQLVLHTGPLSWAHWQMILILLIPLIVVPELFKMVRTRFQA</sequence>
<evidence type="ECO:0000256" key="10">
    <source>
        <dbReference type="SAM" id="Phobius"/>
    </source>
</evidence>
<dbReference type="Gene3D" id="3.40.1110.10">
    <property type="entry name" value="Calcium-transporting ATPase, cytoplasmic domain N"/>
    <property type="match status" value="1"/>
</dbReference>
<evidence type="ECO:0000256" key="7">
    <source>
        <dbReference type="ARBA" id="ARBA00022967"/>
    </source>
</evidence>
<gene>
    <name evidence="12" type="primary">yloB</name>
    <name evidence="12" type="ORF">COL8621_02490</name>
</gene>
<keyword evidence="13" id="KW-1185">Reference proteome</keyword>
<dbReference type="InterPro" id="IPR008250">
    <property type="entry name" value="ATPase_P-typ_transduc_dom_A_sf"/>
</dbReference>
<evidence type="ECO:0000256" key="3">
    <source>
        <dbReference type="ARBA" id="ARBA00022553"/>
    </source>
</evidence>
<protein>
    <submittedName>
        <fullName evidence="12">Calcium-transporting ATPase</fullName>
        <ecNumber evidence="12">3.6.3.8</ecNumber>
    </submittedName>
</protein>
<dbReference type="RefSeq" id="WP_093967637.1">
    <property type="nucleotide sequence ID" value="NZ_FXYE01000002.1"/>
</dbReference>
<dbReference type="SFLD" id="SFLDG00002">
    <property type="entry name" value="C1.7:_P-type_atpase_like"/>
    <property type="match status" value="1"/>
</dbReference>
<dbReference type="SFLD" id="SFLDF00027">
    <property type="entry name" value="p-type_atpase"/>
    <property type="match status" value="1"/>
</dbReference>
<dbReference type="OrthoDB" id="9807843at2"/>
<dbReference type="FunFam" id="3.40.50.1000:FF:000083">
    <property type="entry name" value="Sodium/potassium-transporting ATPase subunit alpha"/>
    <property type="match status" value="1"/>
</dbReference>
<dbReference type="Gene3D" id="3.40.50.1000">
    <property type="entry name" value="HAD superfamily/HAD-like"/>
    <property type="match status" value="1"/>
</dbReference>
<keyword evidence="4 10" id="KW-0812">Transmembrane</keyword>
<keyword evidence="6" id="KW-0067">ATP-binding</keyword>
<dbReference type="FunFam" id="2.70.150.10:FF:000042">
    <property type="entry name" value="Plasma membrane ATPase"/>
    <property type="match status" value="1"/>
</dbReference>
<dbReference type="GO" id="GO:0005524">
    <property type="term" value="F:ATP binding"/>
    <property type="evidence" value="ECO:0007669"/>
    <property type="project" value="UniProtKB-KW"/>
</dbReference>
<feature type="transmembrane region" description="Helical" evidence="10">
    <location>
        <begin position="44"/>
        <end position="67"/>
    </location>
</feature>
<dbReference type="PRINTS" id="PR00119">
    <property type="entry name" value="CATATPASE"/>
</dbReference>
<feature type="domain" description="Cation-transporting P-type ATPase N-terminal" evidence="11">
    <location>
        <begin position="6"/>
        <end position="69"/>
    </location>
</feature>
<evidence type="ECO:0000256" key="4">
    <source>
        <dbReference type="ARBA" id="ARBA00022692"/>
    </source>
</evidence>
<dbReference type="GO" id="GO:0016020">
    <property type="term" value="C:membrane"/>
    <property type="evidence" value="ECO:0007669"/>
    <property type="project" value="UniProtKB-SubCell"/>
</dbReference>
<evidence type="ECO:0000313" key="13">
    <source>
        <dbReference type="Proteomes" id="UP000202922"/>
    </source>
</evidence>
<feature type="transmembrane region" description="Helical" evidence="10">
    <location>
        <begin position="802"/>
        <end position="823"/>
    </location>
</feature>
<dbReference type="PANTHER" id="PTHR42861">
    <property type="entry name" value="CALCIUM-TRANSPORTING ATPASE"/>
    <property type="match status" value="1"/>
</dbReference>
<keyword evidence="5" id="KW-0547">Nucleotide-binding</keyword>
<keyword evidence="3" id="KW-0597">Phosphoprotein</keyword>
<dbReference type="InterPro" id="IPR059000">
    <property type="entry name" value="ATPase_P-type_domA"/>
</dbReference>
<dbReference type="EC" id="3.6.3.8" evidence="12"/>
<feature type="transmembrane region" description="Helical" evidence="10">
    <location>
        <begin position="251"/>
        <end position="284"/>
    </location>
</feature>
<evidence type="ECO:0000256" key="9">
    <source>
        <dbReference type="ARBA" id="ARBA00023136"/>
    </source>
</evidence>
<feature type="transmembrane region" description="Helical" evidence="10">
    <location>
        <begin position="73"/>
        <end position="89"/>
    </location>
</feature>
<dbReference type="GO" id="GO:0015662">
    <property type="term" value="F:P-type ion transporter activity"/>
    <property type="evidence" value="ECO:0007669"/>
    <property type="project" value="UniProtKB-ARBA"/>
</dbReference>
<dbReference type="Proteomes" id="UP000202922">
    <property type="component" value="Unassembled WGS sequence"/>
</dbReference>
<reference evidence="13" key="1">
    <citation type="submission" date="2017-05" db="EMBL/GenBank/DDBJ databases">
        <authorList>
            <person name="Rodrigo-Torres L."/>
            <person name="Arahal R. D."/>
            <person name="Lucena T."/>
        </authorList>
    </citation>
    <scope>NUCLEOTIDE SEQUENCE [LARGE SCALE GENOMIC DNA]</scope>
    <source>
        <strain evidence="13">CECT 8621</strain>
    </source>
</reference>
<dbReference type="Pfam" id="PF00122">
    <property type="entry name" value="E1-E2_ATPase"/>
    <property type="match status" value="1"/>
</dbReference>
<evidence type="ECO:0000256" key="6">
    <source>
        <dbReference type="ARBA" id="ARBA00022840"/>
    </source>
</evidence>
<dbReference type="AlphaFoldDB" id="A0A238KMY4"/>
<keyword evidence="12" id="KW-0378">Hydrolase</keyword>
<dbReference type="PRINTS" id="PR00120">
    <property type="entry name" value="HATPASE"/>
</dbReference>
<dbReference type="InterPro" id="IPR018303">
    <property type="entry name" value="ATPase_P-typ_P_site"/>
</dbReference>
<keyword evidence="9 10" id="KW-0472">Membrane</keyword>
<evidence type="ECO:0000259" key="11">
    <source>
        <dbReference type="SMART" id="SM00831"/>
    </source>
</evidence>
<feature type="transmembrane region" description="Helical" evidence="10">
    <location>
        <begin position="732"/>
        <end position="757"/>
    </location>
</feature>
<keyword evidence="8 10" id="KW-1133">Transmembrane helix</keyword>
<dbReference type="InterPro" id="IPR006068">
    <property type="entry name" value="ATPase_P-typ_cation-transptr_C"/>
</dbReference>
<evidence type="ECO:0000256" key="8">
    <source>
        <dbReference type="ARBA" id="ARBA00022989"/>
    </source>
</evidence>
<dbReference type="InterPro" id="IPR044492">
    <property type="entry name" value="P_typ_ATPase_HD_dom"/>
</dbReference>
<dbReference type="InterPro" id="IPR023298">
    <property type="entry name" value="ATPase_P-typ_TM_dom_sf"/>
</dbReference>
<dbReference type="SMART" id="SM00831">
    <property type="entry name" value="Cation_ATPase_N"/>
    <property type="match status" value="1"/>
</dbReference>
<dbReference type="Gene3D" id="1.20.1110.10">
    <property type="entry name" value="Calcium-transporting ATPase, transmembrane domain"/>
    <property type="match status" value="1"/>
</dbReference>
<dbReference type="EMBL" id="FXYE01000002">
    <property type="protein sequence ID" value="SMX44174.1"/>
    <property type="molecule type" value="Genomic_DNA"/>
</dbReference>
<proteinExistence type="inferred from homology"/>
<dbReference type="Gene3D" id="2.70.150.10">
    <property type="entry name" value="Calcium-transporting ATPase, cytoplasmic transduction domain A"/>
    <property type="match status" value="1"/>
</dbReference>
<dbReference type="PROSITE" id="PS00154">
    <property type="entry name" value="ATPASE_E1_E2"/>
    <property type="match status" value="1"/>
</dbReference>
<feature type="transmembrane region" description="Helical" evidence="10">
    <location>
        <begin position="227"/>
        <end position="245"/>
    </location>
</feature>
<dbReference type="InterPro" id="IPR023214">
    <property type="entry name" value="HAD_sf"/>
</dbReference>
<dbReference type="NCBIfam" id="TIGR01494">
    <property type="entry name" value="ATPase_P-type"/>
    <property type="match status" value="2"/>
</dbReference>
<organism evidence="12 13">
    <name type="scientific">Actibacterium lipolyticum</name>
    <dbReference type="NCBI Taxonomy" id="1524263"/>
    <lineage>
        <taxon>Bacteria</taxon>
        <taxon>Pseudomonadati</taxon>
        <taxon>Pseudomonadota</taxon>
        <taxon>Alphaproteobacteria</taxon>
        <taxon>Rhodobacterales</taxon>
        <taxon>Roseobacteraceae</taxon>
        <taxon>Actibacterium</taxon>
    </lineage>
</organism>
<dbReference type="SUPFAM" id="SSF81660">
    <property type="entry name" value="Metal cation-transporting ATPase, ATP-binding domain N"/>
    <property type="match status" value="1"/>
</dbReference>
<dbReference type="SFLD" id="SFLDS00003">
    <property type="entry name" value="Haloacid_Dehalogenase"/>
    <property type="match status" value="1"/>
</dbReference>